<comment type="caution">
    <text evidence="2">The sequence shown here is derived from an EMBL/GenBank/DDBJ whole genome shotgun (WGS) entry which is preliminary data.</text>
</comment>
<evidence type="ECO:0000313" key="3">
    <source>
        <dbReference type="Proteomes" id="UP000253529"/>
    </source>
</evidence>
<keyword evidence="1" id="KW-1133">Transmembrane helix</keyword>
<feature type="transmembrane region" description="Helical" evidence="1">
    <location>
        <begin position="32"/>
        <end position="53"/>
    </location>
</feature>
<feature type="transmembrane region" description="Helical" evidence="1">
    <location>
        <begin position="107"/>
        <end position="129"/>
    </location>
</feature>
<dbReference type="OrthoDB" id="8114377at2"/>
<dbReference type="RefSeq" id="WP_113888638.1">
    <property type="nucleotide sequence ID" value="NZ_QNRK01000007.1"/>
</dbReference>
<keyword evidence="1" id="KW-0472">Membrane</keyword>
<evidence type="ECO:0000256" key="1">
    <source>
        <dbReference type="SAM" id="Phobius"/>
    </source>
</evidence>
<feature type="transmembrane region" description="Helical" evidence="1">
    <location>
        <begin position="199"/>
        <end position="223"/>
    </location>
</feature>
<protein>
    <submittedName>
        <fullName evidence="2">Uncharacterized protein</fullName>
    </submittedName>
</protein>
<accession>A0A366FME2</accession>
<dbReference type="EMBL" id="QNRK01000007">
    <property type="protein sequence ID" value="RBP15812.1"/>
    <property type="molecule type" value="Genomic_DNA"/>
</dbReference>
<dbReference type="Proteomes" id="UP000253529">
    <property type="component" value="Unassembled WGS sequence"/>
</dbReference>
<keyword evidence="3" id="KW-1185">Reference proteome</keyword>
<organism evidence="2 3">
    <name type="scientific">Roseiarcus fermentans</name>
    <dbReference type="NCBI Taxonomy" id="1473586"/>
    <lineage>
        <taxon>Bacteria</taxon>
        <taxon>Pseudomonadati</taxon>
        <taxon>Pseudomonadota</taxon>
        <taxon>Alphaproteobacteria</taxon>
        <taxon>Hyphomicrobiales</taxon>
        <taxon>Roseiarcaceae</taxon>
        <taxon>Roseiarcus</taxon>
    </lineage>
</organism>
<reference evidence="2 3" key="1">
    <citation type="submission" date="2018-06" db="EMBL/GenBank/DDBJ databases">
        <title>Genomic Encyclopedia of Type Strains, Phase IV (KMG-IV): sequencing the most valuable type-strain genomes for metagenomic binning, comparative biology and taxonomic classification.</title>
        <authorList>
            <person name="Goeker M."/>
        </authorList>
    </citation>
    <scope>NUCLEOTIDE SEQUENCE [LARGE SCALE GENOMIC DNA]</scope>
    <source>
        <strain evidence="2 3">DSM 24875</strain>
    </source>
</reference>
<feature type="transmembrane region" description="Helical" evidence="1">
    <location>
        <begin position="65"/>
        <end position="87"/>
    </location>
</feature>
<gene>
    <name evidence="2" type="ORF">DFR50_10782</name>
</gene>
<dbReference type="AlphaFoldDB" id="A0A366FME2"/>
<sequence>MSKPEPVGAPVARRRSRWRAAILGRLSGPGGLYNLGDALGFGSGLLVTYLGWWESTDNVENVLSIGMRYVAGSPAAVALTIATAIFFGSGEAYHRAWSNGYPPDTKLTQIGDLFSAFGAIALGAGLYLLGNPVLAATSGLLHAAGKFGSAFSPRGKRSSTGRKIDASALCRIIVLISRAPALIATSADILSSRARDERSFAFISLVMLVCYLIWSVADLMLLTRDNVLMRLFRPKLARKVRV</sequence>
<proteinExistence type="predicted"/>
<name>A0A366FME2_9HYPH</name>
<keyword evidence="1" id="KW-0812">Transmembrane</keyword>
<evidence type="ECO:0000313" key="2">
    <source>
        <dbReference type="EMBL" id="RBP15812.1"/>
    </source>
</evidence>